<dbReference type="EMBL" id="CM035414">
    <property type="protein sequence ID" value="KAH7429027.1"/>
    <property type="molecule type" value="Genomic_DNA"/>
</dbReference>
<sequence length="482" mass="54434">MEGCREHVKDDRGLNLAQGTPEPLLQYKSYNVQTRCRDYENAVNGIFSQQNQESTGYVTDPGLATKTTCVSVDHAGENTRNNVENHSQNMISLCHQGNRFNIANSNQALVGQLNHATSQNGATRQSQRIRARGFRVRHYFLEEDGINTEASSRHKIEGCCAPSTYIGAVERNTLDVNLSEVIFDGRPTKLLRSSEVVYSWGIRRRRKRRFPKLPKAYQNLAAKEERCDVPYFVSGGSNGMEGCREHVKDDRGLNLAQGTPEPLLQYKSYNVQTRCRDYENAVNGFFSQQNQESTGYVTDPWATKTTCVSVDHAGENARNNVENHSQNMISLCHQENRFSIANSNQALVGQLNHAASQVTGKFESERRPSKCRKVMGMPDQLNRSVCKSLNHVTIVQQIQGEFGNELHVTGVNQYNTHGFDSFHEMKPQAHILGICEQRSHYSCGDQNVDQNRRLPQDVSSTRRKCPSLLQWGGFEHVKTLYT</sequence>
<reference evidence="2" key="1">
    <citation type="submission" date="2021-08" db="EMBL/GenBank/DDBJ databases">
        <title>WGS assembly of Ceratopteris richardii.</title>
        <authorList>
            <person name="Marchant D.B."/>
            <person name="Chen G."/>
            <person name="Jenkins J."/>
            <person name="Shu S."/>
            <person name="Leebens-Mack J."/>
            <person name="Grimwood J."/>
            <person name="Schmutz J."/>
            <person name="Soltis P."/>
            <person name="Soltis D."/>
            <person name="Chen Z.-H."/>
        </authorList>
    </citation>
    <scope>NUCLEOTIDE SEQUENCE</scope>
    <source>
        <strain evidence="2">Whitten #5841</strain>
        <tissue evidence="2">Leaf</tissue>
    </source>
</reference>
<dbReference type="EMBL" id="CM035414">
    <property type="protein sequence ID" value="KAH7429028.1"/>
    <property type="molecule type" value="Genomic_DNA"/>
</dbReference>
<comment type="caution">
    <text evidence="2">The sequence shown here is derived from an EMBL/GenBank/DDBJ whole genome shotgun (WGS) entry which is preliminary data.</text>
</comment>
<dbReference type="AlphaFoldDB" id="A0A8T2TZZ5"/>
<evidence type="ECO:0000313" key="2">
    <source>
        <dbReference type="EMBL" id="KAH7429027.1"/>
    </source>
</evidence>
<organism evidence="2 3">
    <name type="scientific">Ceratopteris richardii</name>
    <name type="common">Triangle waterfern</name>
    <dbReference type="NCBI Taxonomy" id="49495"/>
    <lineage>
        <taxon>Eukaryota</taxon>
        <taxon>Viridiplantae</taxon>
        <taxon>Streptophyta</taxon>
        <taxon>Embryophyta</taxon>
        <taxon>Tracheophyta</taxon>
        <taxon>Polypodiopsida</taxon>
        <taxon>Polypodiidae</taxon>
        <taxon>Polypodiales</taxon>
        <taxon>Pteridineae</taxon>
        <taxon>Pteridaceae</taxon>
        <taxon>Parkerioideae</taxon>
        <taxon>Ceratopteris</taxon>
    </lineage>
</organism>
<evidence type="ECO:0000256" key="1">
    <source>
        <dbReference type="SAM" id="MobiDB-lite"/>
    </source>
</evidence>
<gene>
    <name evidence="2" type="ORF">KP509_09G027900</name>
</gene>
<feature type="compositionally biased region" description="Basic and acidic residues" evidence="1">
    <location>
        <begin position="1"/>
        <end position="13"/>
    </location>
</feature>
<feature type="region of interest" description="Disordered" evidence="1">
    <location>
        <begin position="1"/>
        <end position="20"/>
    </location>
</feature>
<keyword evidence="3" id="KW-1185">Reference proteome</keyword>
<name>A0A8T2TZZ5_CERRI</name>
<accession>A0A8T2TZZ5</accession>
<proteinExistence type="predicted"/>
<evidence type="ECO:0000313" key="3">
    <source>
        <dbReference type="Proteomes" id="UP000825935"/>
    </source>
</evidence>
<dbReference type="Proteomes" id="UP000825935">
    <property type="component" value="Chromosome 9"/>
</dbReference>
<protein>
    <submittedName>
        <fullName evidence="2">Uncharacterized protein</fullName>
    </submittedName>
</protein>